<organism evidence="1 2">
    <name type="scientific">Candidatus Roizmanbacteria bacterium CG_4_10_14_0_2_um_filter_39_13</name>
    <dbReference type="NCBI Taxonomy" id="1974825"/>
    <lineage>
        <taxon>Bacteria</taxon>
        <taxon>Candidatus Roizmaniibacteriota</taxon>
    </lineage>
</organism>
<dbReference type="EMBL" id="PFOB01000068">
    <property type="protein sequence ID" value="PIZ62014.1"/>
    <property type="molecule type" value="Genomic_DNA"/>
</dbReference>
<dbReference type="Proteomes" id="UP000228503">
    <property type="component" value="Unassembled WGS sequence"/>
</dbReference>
<gene>
    <name evidence="1" type="ORF">COY16_05520</name>
</gene>
<proteinExistence type="predicted"/>
<comment type="caution">
    <text evidence="1">The sequence shown here is derived from an EMBL/GenBank/DDBJ whole genome shotgun (WGS) entry which is preliminary data.</text>
</comment>
<sequence>MQKDLSITHKPLDIFFIVDGVARKGTFWIAKDIFGMLSDEAIAAMKVDVKMVFERDQVPDGQEAFTKPPIRITVSRYTQRRPRRSIFDRWNPFRDPLMDALDELEEMLVALQPFNFASDNTYTATPEQALAAFMSDDYSDGEMQLATVVLAIRAGEISEIPDSVWGWHRVDAFEIVKAYDKGERECCGQKGCARDLAFKAITFFEEYLEAEAAGPDDRTDDGA</sequence>
<evidence type="ECO:0000313" key="1">
    <source>
        <dbReference type="EMBL" id="PIZ62014.1"/>
    </source>
</evidence>
<evidence type="ECO:0000313" key="2">
    <source>
        <dbReference type="Proteomes" id="UP000228503"/>
    </source>
</evidence>
<dbReference type="AlphaFoldDB" id="A0A2M7TW11"/>
<accession>A0A2M7TW11</accession>
<protein>
    <submittedName>
        <fullName evidence="1">Uncharacterized protein</fullName>
    </submittedName>
</protein>
<name>A0A2M7TW11_9BACT</name>
<reference evidence="2" key="1">
    <citation type="submission" date="2017-09" db="EMBL/GenBank/DDBJ databases">
        <title>Depth-based differentiation of microbial function through sediment-hosted aquifers and enrichment of novel symbionts in the deep terrestrial subsurface.</title>
        <authorList>
            <person name="Probst A.J."/>
            <person name="Ladd B."/>
            <person name="Jarett J.K."/>
            <person name="Geller-Mcgrath D.E."/>
            <person name="Sieber C.M.K."/>
            <person name="Emerson J.B."/>
            <person name="Anantharaman K."/>
            <person name="Thomas B.C."/>
            <person name="Malmstrom R."/>
            <person name="Stieglmeier M."/>
            <person name="Klingl A."/>
            <person name="Woyke T."/>
            <person name="Ryan C.M."/>
            <person name="Banfield J.F."/>
        </authorList>
    </citation>
    <scope>NUCLEOTIDE SEQUENCE [LARGE SCALE GENOMIC DNA]</scope>
</reference>